<dbReference type="Gene3D" id="3.90.1150.10">
    <property type="entry name" value="Aspartate Aminotransferase, domain 1"/>
    <property type="match status" value="3"/>
</dbReference>
<dbReference type="OrthoDB" id="10260828at2759"/>
<keyword evidence="3" id="KW-0032">Aminotransferase</keyword>
<dbReference type="InterPro" id="IPR015422">
    <property type="entry name" value="PyrdxlP-dep_Trfase_small"/>
</dbReference>
<dbReference type="GO" id="GO:0008483">
    <property type="term" value="F:transaminase activity"/>
    <property type="evidence" value="ECO:0007669"/>
    <property type="project" value="UniProtKB-KW"/>
</dbReference>
<dbReference type="Proteomes" id="UP000838763">
    <property type="component" value="Unassembled WGS sequence"/>
</dbReference>
<comment type="caution">
    <text evidence="8">The sequence shown here is derived from an EMBL/GenBank/DDBJ whole genome shotgun (WGS) entry which is preliminary data.</text>
</comment>
<evidence type="ECO:0000256" key="2">
    <source>
        <dbReference type="ARBA" id="ARBA00008954"/>
    </source>
</evidence>
<evidence type="ECO:0000256" key="6">
    <source>
        <dbReference type="RuleBase" id="RU003560"/>
    </source>
</evidence>
<dbReference type="InterPro" id="IPR005814">
    <property type="entry name" value="Aminotrans_3"/>
</dbReference>
<evidence type="ECO:0000256" key="5">
    <source>
        <dbReference type="ARBA" id="ARBA00022898"/>
    </source>
</evidence>
<proteinExistence type="inferred from homology"/>
<dbReference type="GO" id="GO:0009450">
    <property type="term" value="P:gamma-aminobutyric acid catabolic process"/>
    <property type="evidence" value="ECO:0007669"/>
    <property type="project" value="TreeGrafter"/>
</dbReference>
<evidence type="ECO:0000313" key="9">
    <source>
        <dbReference type="Proteomes" id="UP000838763"/>
    </source>
</evidence>
<dbReference type="SUPFAM" id="SSF53383">
    <property type="entry name" value="PLP-dependent transferases"/>
    <property type="match status" value="1"/>
</dbReference>
<protein>
    <recommendedName>
        <fullName evidence="10">Gamma-amino-N-butyrate transaminase</fullName>
    </recommendedName>
</protein>
<evidence type="ECO:0000256" key="3">
    <source>
        <dbReference type="ARBA" id="ARBA00022576"/>
    </source>
</evidence>
<sequence length="524" mass="58148">MILSVHEPHHTTHSSPLPIKPEPYETHQSPRPCAHLPKTPLRALPRILLRIFKARPGSRPPAMALRVVTRFVSSKLAAPTLLRPLPLSTARSLPHGPSRLLSTSIARMSPSNVAPFYEGEPEGPIVKTSVPGPVSKKEIDELHEVFDTRALTLLTDYDKCFGNYIADPDGNVFLDVYAQIASIPIGYNNPALIKAAQSPEMINGLVNRPALGTFPPHDWANVLKSGILKVAPKGLDQVFTAMAGSDANETAYKAAFMWRRAHDRGGHQVEFTEEELSSAMNNQSPGASNLSILSFKTAFHGRLFGTLSTTRSKPIHKIDIPAFDWPQATFPQLKYPLEKHVEENRAAEQASIDELRAVTRKHNVLLIVDEVQTGVGATGKFWAHEHWNLEDPPDMVTFSKKAQTAGYYFGNPELRPNKPYRQFNTWMGDPARALIFRAIIGEIERLDLVANTARVGSYLFGQGTFIAFDNPRRDEFLGRARKFGVNIGGSGQSAVRLRPMLIFQEKHADLLVDALEKVVLSFKE</sequence>
<dbReference type="PANTHER" id="PTHR43206:SF1">
    <property type="entry name" value="4-AMINOBUTYRATE AMINOTRANSFERASE, MITOCHONDRIAL"/>
    <property type="match status" value="1"/>
</dbReference>
<dbReference type="GO" id="GO:0030170">
    <property type="term" value="F:pyridoxal phosphate binding"/>
    <property type="evidence" value="ECO:0007669"/>
    <property type="project" value="InterPro"/>
</dbReference>
<dbReference type="EMBL" id="CALLCH030000002">
    <property type="protein sequence ID" value="CAI4211507.1"/>
    <property type="molecule type" value="Genomic_DNA"/>
</dbReference>
<reference evidence="8" key="1">
    <citation type="submission" date="2022-11" db="EMBL/GenBank/DDBJ databases">
        <authorList>
            <person name="Scott C."/>
            <person name="Bruce N."/>
        </authorList>
    </citation>
    <scope>NUCLEOTIDE SEQUENCE</scope>
</reference>
<evidence type="ECO:0000313" key="8">
    <source>
        <dbReference type="EMBL" id="CAI4211507.1"/>
    </source>
</evidence>
<comment type="similarity">
    <text evidence="2 6">Belongs to the class-III pyridoxal-phosphate-dependent aminotransferase family.</text>
</comment>
<evidence type="ECO:0000256" key="7">
    <source>
        <dbReference type="SAM" id="MobiDB-lite"/>
    </source>
</evidence>
<feature type="region of interest" description="Disordered" evidence="7">
    <location>
        <begin position="1"/>
        <end position="37"/>
    </location>
</feature>
<keyword evidence="4" id="KW-0808">Transferase</keyword>
<dbReference type="AlphaFoldDB" id="A0A9P1GWY1"/>
<dbReference type="InterPro" id="IPR015421">
    <property type="entry name" value="PyrdxlP-dep_Trfase_major"/>
</dbReference>
<gene>
    <name evidence="8" type="ORF">PPNO1_LOCUS1290</name>
</gene>
<dbReference type="Gene3D" id="3.40.640.10">
    <property type="entry name" value="Type I PLP-dependent aspartate aminotransferase-like (Major domain)"/>
    <property type="match status" value="2"/>
</dbReference>
<comment type="cofactor">
    <cofactor evidence="1">
        <name>pyridoxal 5'-phosphate</name>
        <dbReference type="ChEBI" id="CHEBI:597326"/>
    </cofactor>
</comment>
<dbReference type="Pfam" id="PF00202">
    <property type="entry name" value="Aminotran_3"/>
    <property type="match status" value="1"/>
</dbReference>
<keyword evidence="9" id="KW-1185">Reference proteome</keyword>
<dbReference type="GO" id="GO:0005739">
    <property type="term" value="C:mitochondrion"/>
    <property type="evidence" value="ECO:0007669"/>
    <property type="project" value="TreeGrafter"/>
</dbReference>
<name>A0A9P1GWY1_9PEZI</name>
<dbReference type="InterPro" id="IPR015424">
    <property type="entry name" value="PyrdxlP-dep_Trfase"/>
</dbReference>
<evidence type="ECO:0000256" key="4">
    <source>
        <dbReference type="ARBA" id="ARBA00022679"/>
    </source>
</evidence>
<keyword evidence="5 6" id="KW-0663">Pyridoxal phosphate</keyword>
<dbReference type="PROSITE" id="PS00600">
    <property type="entry name" value="AA_TRANSFER_CLASS_3"/>
    <property type="match status" value="1"/>
</dbReference>
<accession>A0A9P1GWY1</accession>
<dbReference type="PANTHER" id="PTHR43206">
    <property type="entry name" value="AMINOTRANSFERASE"/>
    <property type="match status" value="1"/>
</dbReference>
<feature type="compositionally biased region" description="Basic and acidic residues" evidence="7">
    <location>
        <begin position="1"/>
        <end position="10"/>
    </location>
</feature>
<dbReference type="InterPro" id="IPR049704">
    <property type="entry name" value="Aminotrans_3_PPA_site"/>
</dbReference>
<evidence type="ECO:0000256" key="1">
    <source>
        <dbReference type="ARBA" id="ARBA00001933"/>
    </source>
</evidence>
<evidence type="ECO:0008006" key="10">
    <source>
        <dbReference type="Google" id="ProtNLM"/>
    </source>
</evidence>
<organism evidence="8 9">
    <name type="scientific">Parascedosporium putredinis</name>
    <dbReference type="NCBI Taxonomy" id="1442378"/>
    <lineage>
        <taxon>Eukaryota</taxon>
        <taxon>Fungi</taxon>
        <taxon>Dikarya</taxon>
        <taxon>Ascomycota</taxon>
        <taxon>Pezizomycotina</taxon>
        <taxon>Sordariomycetes</taxon>
        <taxon>Hypocreomycetidae</taxon>
        <taxon>Microascales</taxon>
        <taxon>Microascaceae</taxon>
        <taxon>Parascedosporium</taxon>
    </lineage>
</organism>